<name>A0ABT6QH99_9PSED</name>
<accession>A0ABT6QH99</accession>
<organism evidence="1 2">
    <name type="scientific">Pseudomonas fungipugnans</name>
    <dbReference type="NCBI Taxonomy" id="3024217"/>
    <lineage>
        <taxon>Bacteria</taxon>
        <taxon>Pseudomonadati</taxon>
        <taxon>Pseudomonadota</taxon>
        <taxon>Gammaproteobacteria</taxon>
        <taxon>Pseudomonadales</taxon>
        <taxon>Pseudomonadaceae</taxon>
        <taxon>Pseudomonas</taxon>
    </lineage>
</organism>
<comment type="caution">
    <text evidence="1">The sequence shown here is derived from an EMBL/GenBank/DDBJ whole genome shotgun (WGS) entry which is preliminary data.</text>
</comment>
<dbReference type="RefSeq" id="WP_259494173.1">
    <property type="nucleotide sequence ID" value="NZ_JARBWL010000001.1"/>
</dbReference>
<dbReference type="EMBL" id="JARBWL010000001">
    <property type="protein sequence ID" value="MDI2590121.1"/>
    <property type="molecule type" value="Genomic_DNA"/>
</dbReference>
<evidence type="ECO:0000313" key="2">
    <source>
        <dbReference type="Proteomes" id="UP001159100"/>
    </source>
</evidence>
<protein>
    <submittedName>
        <fullName evidence="1">Uncharacterized protein</fullName>
    </submittedName>
</protein>
<proteinExistence type="predicted"/>
<gene>
    <name evidence="1" type="ORF">POF45_01565</name>
</gene>
<dbReference type="Proteomes" id="UP001159100">
    <property type="component" value="Unassembled WGS sequence"/>
</dbReference>
<keyword evidence="2" id="KW-1185">Reference proteome</keyword>
<sequence length="98" mass="11246">MKYCSPSEQANACRAFALERNNHLFEEAQALNLAAYEMLEGKQLDAQVFDHYQAMRRKADVKFEEAIEHLRLLNEDFAPMPMSANNSQALRERLRAGA</sequence>
<evidence type="ECO:0000313" key="1">
    <source>
        <dbReference type="EMBL" id="MDI2590121.1"/>
    </source>
</evidence>
<reference evidence="1 2" key="1">
    <citation type="submission" date="2023-02" db="EMBL/GenBank/DDBJ databases">
        <title>Pseudomonas chrutzelriedensis sp. nov., a potently antifungal strain isolated from moss.</title>
        <authorList>
            <person name="Schnyder A."/>
            <person name="Kalawong R."/>
            <person name="Eberl L."/>
            <person name="Agnoli K."/>
        </authorList>
    </citation>
    <scope>NUCLEOTIDE SEQUENCE [LARGE SCALE GENOMIC DNA]</scope>
    <source>
        <strain evidence="1 2">681</strain>
    </source>
</reference>